<feature type="region of interest" description="Disordered" evidence="1">
    <location>
        <begin position="133"/>
        <end position="184"/>
    </location>
</feature>
<accession>A0ABV7X5B0</accession>
<evidence type="ECO:0000313" key="2">
    <source>
        <dbReference type="EMBL" id="MFC3705920.1"/>
    </source>
</evidence>
<gene>
    <name evidence="2" type="ORF">ACFOOL_14275</name>
</gene>
<dbReference type="EMBL" id="JBHRYD010000013">
    <property type="protein sequence ID" value="MFC3705920.1"/>
    <property type="molecule type" value="Genomic_DNA"/>
</dbReference>
<sequence length="184" mass="20421">MVIKLKDPRRWFQLPVGDVISLEGQGRRPVRLEVNAVTDASFQLVYPDDKVIFLAAFRGMETIEFVADGPVEVWVTSESEVYFYTDEGRNLAFVNDGKVVFAKPHQRRSESEQIIYMQSLMLENERRRNAKLQAAVAEAEAREADSADSGGDDQGELPAGEGQEDPPPAPDPEPEGVAEEQPAS</sequence>
<evidence type="ECO:0000256" key="1">
    <source>
        <dbReference type="SAM" id="MobiDB-lite"/>
    </source>
</evidence>
<dbReference type="RefSeq" id="WP_380097901.1">
    <property type="nucleotide sequence ID" value="NZ_JBHRYD010000013.1"/>
</dbReference>
<reference evidence="3" key="1">
    <citation type="journal article" date="2019" name="Int. J. Syst. Evol. Microbiol.">
        <title>The Global Catalogue of Microorganisms (GCM) 10K type strain sequencing project: providing services to taxonomists for standard genome sequencing and annotation.</title>
        <authorList>
            <consortium name="The Broad Institute Genomics Platform"/>
            <consortium name="The Broad Institute Genome Sequencing Center for Infectious Disease"/>
            <person name="Wu L."/>
            <person name="Ma J."/>
        </authorList>
    </citation>
    <scope>NUCLEOTIDE SEQUENCE [LARGE SCALE GENOMIC DNA]</scope>
    <source>
        <strain evidence="3">KCTC 42281</strain>
    </source>
</reference>
<comment type="caution">
    <text evidence="2">The sequence shown here is derived from an EMBL/GenBank/DDBJ whole genome shotgun (WGS) entry which is preliminary data.</text>
</comment>
<proteinExistence type="predicted"/>
<keyword evidence="3" id="KW-1185">Reference proteome</keyword>
<name>A0ABV7X5B0_9HYPH</name>
<organism evidence="2 3">
    <name type="scientific">Devosia honganensis</name>
    <dbReference type="NCBI Taxonomy" id="1610527"/>
    <lineage>
        <taxon>Bacteria</taxon>
        <taxon>Pseudomonadati</taxon>
        <taxon>Pseudomonadota</taxon>
        <taxon>Alphaproteobacteria</taxon>
        <taxon>Hyphomicrobiales</taxon>
        <taxon>Devosiaceae</taxon>
        <taxon>Devosia</taxon>
    </lineage>
</organism>
<evidence type="ECO:0000313" key="3">
    <source>
        <dbReference type="Proteomes" id="UP001595613"/>
    </source>
</evidence>
<dbReference type="Proteomes" id="UP001595613">
    <property type="component" value="Unassembled WGS sequence"/>
</dbReference>
<protein>
    <submittedName>
        <fullName evidence="2">Uncharacterized protein</fullName>
    </submittedName>
</protein>